<reference evidence="1" key="1">
    <citation type="submission" date="2020-08" db="EMBL/GenBank/DDBJ databases">
        <title>Multicomponent nature underlies the extraordinary mechanical properties of spider dragline silk.</title>
        <authorList>
            <person name="Kono N."/>
            <person name="Nakamura H."/>
            <person name="Mori M."/>
            <person name="Yoshida Y."/>
            <person name="Ohtoshi R."/>
            <person name="Malay A.D."/>
            <person name="Moran D.A.P."/>
            <person name="Tomita M."/>
            <person name="Numata K."/>
            <person name="Arakawa K."/>
        </authorList>
    </citation>
    <scope>NUCLEOTIDE SEQUENCE</scope>
</reference>
<name>A0A8X7C3G8_9ARAC</name>
<proteinExistence type="predicted"/>
<sequence>MPSDPTFQHLLEVFFPSSYMETSDLHMVLRKDITPKERLKKDLFDLIGDAFAVLEISIRITRSKPLSYNQLTMIQSVKEYVWCIMFLCWVEKEVVTDIYDRTLSVVALVKYTSEVISFTSGKNFYKLNSLILTVFFENCLRVDFKKRGGWKRLRKHILSRKYREYHEECAAYHFVIKNIPHDLKRKIRLSFAYFLKFRREVPIARINDLTREVMSSVGTSLLNELNSP</sequence>
<dbReference type="AlphaFoldDB" id="A0A8X7C3G8"/>
<comment type="caution">
    <text evidence="1">The sequence shown here is derived from an EMBL/GenBank/DDBJ whole genome shotgun (WGS) entry which is preliminary data.</text>
</comment>
<dbReference type="EMBL" id="BMAV01007977">
    <property type="protein sequence ID" value="GFY51259.1"/>
    <property type="molecule type" value="Genomic_DNA"/>
</dbReference>
<evidence type="ECO:0000313" key="2">
    <source>
        <dbReference type="Proteomes" id="UP000886998"/>
    </source>
</evidence>
<dbReference type="Proteomes" id="UP000886998">
    <property type="component" value="Unassembled WGS sequence"/>
</dbReference>
<protein>
    <submittedName>
        <fullName evidence="1">Uncharacterized protein</fullName>
    </submittedName>
</protein>
<keyword evidence="2" id="KW-1185">Reference proteome</keyword>
<gene>
    <name evidence="1" type="primary">NCL1_47773</name>
    <name evidence="1" type="ORF">TNIN_406761</name>
</gene>
<evidence type="ECO:0000313" key="1">
    <source>
        <dbReference type="EMBL" id="GFY51259.1"/>
    </source>
</evidence>
<accession>A0A8X7C3G8</accession>
<organism evidence="1 2">
    <name type="scientific">Trichonephila inaurata madagascariensis</name>
    <dbReference type="NCBI Taxonomy" id="2747483"/>
    <lineage>
        <taxon>Eukaryota</taxon>
        <taxon>Metazoa</taxon>
        <taxon>Ecdysozoa</taxon>
        <taxon>Arthropoda</taxon>
        <taxon>Chelicerata</taxon>
        <taxon>Arachnida</taxon>
        <taxon>Araneae</taxon>
        <taxon>Araneomorphae</taxon>
        <taxon>Entelegynae</taxon>
        <taxon>Araneoidea</taxon>
        <taxon>Nephilidae</taxon>
        <taxon>Trichonephila</taxon>
        <taxon>Trichonephila inaurata</taxon>
    </lineage>
</organism>